<gene>
    <name evidence="6" type="ORF">DT99_21960</name>
</gene>
<dbReference type="EMBL" id="JJOA01000017">
    <property type="protein sequence ID" value="KEA57657.1"/>
    <property type="molecule type" value="Genomic_DNA"/>
</dbReference>
<keyword evidence="2" id="KW-0813">Transport</keyword>
<dbReference type="GO" id="GO:0006865">
    <property type="term" value="P:amino acid transport"/>
    <property type="evidence" value="ECO:0007669"/>
    <property type="project" value="UniProtKB-KW"/>
</dbReference>
<dbReference type="InterPro" id="IPR006311">
    <property type="entry name" value="TAT_signal"/>
</dbReference>
<dbReference type="CDD" id="cd06358">
    <property type="entry name" value="PBP1_NHase"/>
    <property type="match status" value="1"/>
</dbReference>
<organism evidence="6">
    <name type="scientific">Burkholderia cenocepacia</name>
    <dbReference type="NCBI Taxonomy" id="95486"/>
    <lineage>
        <taxon>Bacteria</taxon>
        <taxon>Pseudomonadati</taxon>
        <taxon>Pseudomonadota</taxon>
        <taxon>Betaproteobacteria</taxon>
        <taxon>Burkholderiales</taxon>
        <taxon>Burkholderiaceae</taxon>
        <taxon>Burkholderia</taxon>
        <taxon>Burkholderia cepacia complex</taxon>
    </lineage>
</organism>
<comment type="similarity">
    <text evidence="1">Belongs to the leucine-binding protein family.</text>
</comment>
<accession>A0A071MA28</accession>
<dbReference type="Gene3D" id="3.40.50.2300">
    <property type="match status" value="2"/>
</dbReference>
<evidence type="ECO:0000256" key="1">
    <source>
        <dbReference type="ARBA" id="ARBA00010062"/>
    </source>
</evidence>
<dbReference type="InterPro" id="IPR028081">
    <property type="entry name" value="Leu-bd"/>
</dbReference>
<dbReference type="Pfam" id="PF13458">
    <property type="entry name" value="Peripla_BP_6"/>
    <property type="match status" value="1"/>
</dbReference>
<dbReference type="PANTHER" id="PTHR47628:SF1">
    <property type="entry name" value="ALIPHATIC AMIDASE EXPRESSION-REGULATING PROTEIN"/>
    <property type="match status" value="1"/>
</dbReference>
<comment type="caution">
    <text evidence="6">The sequence shown here is derived from an EMBL/GenBank/DDBJ whole genome shotgun (WGS) entry which is preliminary data.</text>
</comment>
<dbReference type="InterPro" id="IPR000709">
    <property type="entry name" value="Leu_Ile_Val-bd"/>
</dbReference>
<dbReference type="PANTHER" id="PTHR47628">
    <property type="match status" value="1"/>
</dbReference>
<dbReference type="PROSITE" id="PS51318">
    <property type="entry name" value="TAT"/>
    <property type="match status" value="1"/>
</dbReference>
<dbReference type="OrthoDB" id="5288800at2"/>
<dbReference type="AlphaFoldDB" id="A0A071MA28"/>
<keyword evidence="3" id="KW-0732">Signal</keyword>
<keyword evidence="4" id="KW-0029">Amino-acid transport</keyword>
<proteinExistence type="inferred from homology"/>
<name>A0A071MA28_9BURK</name>
<dbReference type="SUPFAM" id="SSF53822">
    <property type="entry name" value="Periplasmic binding protein-like I"/>
    <property type="match status" value="1"/>
</dbReference>
<dbReference type="PRINTS" id="PR00337">
    <property type="entry name" value="LEUILEVALBP"/>
</dbReference>
<protein>
    <submittedName>
        <fullName evidence="6">Regulatory protein</fullName>
    </submittedName>
</protein>
<feature type="domain" description="Leucine-binding protein" evidence="5">
    <location>
        <begin position="35"/>
        <end position="364"/>
    </location>
</feature>
<evidence type="ECO:0000256" key="4">
    <source>
        <dbReference type="ARBA" id="ARBA00022970"/>
    </source>
</evidence>
<sequence>MNRRHILKSIALGAASAAVGAGGLVPVSVRAANQPLKLALMAPMSGPAAFFGQACKNCAAMAIDEINARGGVLGRPLELLVGDAGAAPSESAQTALRLWKRDKAEVFVGSHDSAVRTALESLFRGQVPYFYTPMYEGGDCAKGTFFVGETPAQQLTPVIPWLTAQHQVKRWFLIGNDYIWPRKSNEVAKKAIQGSGATVVGEEYVPFDVDNFDAVLGKIRDSKADAVFITLVGGSAVTFNRSFASFGLGDRMIRFGTMIEENTLIGIGASNTRNLYSASGFFATPTATSAPFLERYHKRFGASAVLSSIGESTYEGVLMYDAMARKANSASIGDLTKASDGAGYKGPRGVVTMKSRNVTADIFLARASGVRYDIVKTFSQLGSAETCASGAGAG</sequence>
<evidence type="ECO:0000256" key="3">
    <source>
        <dbReference type="ARBA" id="ARBA00022729"/>
    </source>
</evidence>
<evidence type="ECO:0000259" key="5">
    <source>
        <dbReference type="Pfam" id="PF13458"/>
    </source>
</evidence>
<evidence type="ECO:0000256" key="2">
    <source>
        <dbReference type="ARBA" id="ARBA00022448"/>
    </source>
</evidence>
<dbReference type="InterPro" id="IPR028082">
    <property type="entry name" value="Peripla_BP_I"/>
</dbReference>
<reference evidence="6" key="1">
    <citation type="submission" date="2014-04" db="EMBL/GenBank/DDBJ databases">
        <title>In planta biocontrol of soil-borne Fusarium wilt of banana through a plant endophytic bacterium, Burkholderia cenocepacia 869T2.</title>
        <authorList>
            <person name="Ho Y.-N."/>
            <person name="Chiang H.-M."/>
            <person name="Chao C.-P."/>
            <person name="Su C.-C."/>
            <person name="Hsu H.-F."/>
            <person name="Guo C.-T."/>
            <person name="Hsieh J.-L."/>
            <person name="Huang C.-C."/>
        </authorList>
    </citation>
    <scope>NUCLEOTIDE SEQUENCE [LARGE SCALE GENOMIC DNA]</scope>
    <source>
        <strain evidence="6">869T2</strain>
    </source>
</reference>
<evidence type="ECO:0000313" key="6">
    <source>
        <dbReference type="EMBL" id="KEA57657.1"/>
    </source>
</evidence>